<dbReference type="Pfam" id="PF01081">
    <property type="entry name" value="Aldolase"/>
    <property type="match status" value="1"/>
</dbReference>
<dbReference type="EC" id="4.1.2.14" evidence="6"/>
<dbReference type="InterPro" id="IPR000887">
    <property type="entry name" value="Aldlse_KDPG_KHG"/>
</dbReference>
<dbReference type="RefSeq" id="WP_160911196.1">
    <property type="nucleotide sequence ID" value="NZ_WMFA01000001.1"/>
</dbReference>
<dbReference type="EMBL" id="WMFA01000001">
    <property type="protein sequence ID" value="MYL69856.1"/>
    <property type="molecule type" value="Genomic_DNA"/>
</dbReference>
<evidence type="ECO:0000256" key="5">
    <source>
        <dbReference type="ARBA" id="ARBA00023277"/>
    </source>
</evidence>
<evidence type="ECO:0000256" key="1">
    <source>
        <dbReference type="ARBA" id="ARBA00004761"/>
    </source>
</evidence>
<comment type="similarity">
    <text evidence="2">Belongs to the KHG/KDPG aldolase family.</text>
</comment>
<evidence type="ECO:0000256" key="3">
    <source>
        <dbReference type="ARBA" id="ARBA00011233"/>
    </source>
</evidence>
<evidence type="ECO:0000256" key="2">
    <source>
        <dbReference type="ARBA" id="ARBA00006906"/>
    </source>
</evidence>
<keyword evidence="4 6" id="KW-0456">Lyase</keyword>
<dbReference type="Gene3D" id="3.20.20.70">
    <property type="entry name" value="Aldolase class I"/>
    <property type="match status" value="1"/>
</dbReference>
<evidence type="ECO:0000313" key="6">
    <source>
        <dbReference type="EMBL" id="MYL69856.1"/>
    </source>
</evidence>
<dbReference type="PROSITE" id="PS00160">
    <property type="entry name" value="ALDOLASE_KDPG_KHG_2"/>
    <property type="match status" value="1"/>
</dbReference>
<dbReference type="InterPro" id="IPR013785">
    <property type="entry name" value="Aldolase_TIM"/>
</dbReference>
<dbReference type="SUPFAM" id="SSF51569">
    <property type="entry name" value="Aldolase"/>
    <property type="match status" value="1"/>
</dbReference>
<dbReference type="AlphaFoldDB" id="A0A845F818"/>
<dbReference type="PANTHER" id="PTHR30246:SF1">
    <property type="entry name" value="2-DEHYDRO-3-DEOXY-6-PHOSPHOGALACTONATE ALDOLASE-RELATED"/>
    <property type="match status" value="1"/>
</dbReference>
<keyword evidence="5" id="KW-0119">Carbohydrate metabolism</keyword>
<dbReference type="CDD" id="cd00452">
    <property type="entry name" value="KDPG_aldolase"/>
    <property type="match status" value="1"/>
</dbReference>
<evidence type="ECO:0000256" key="4">
    <source>
        <dbReference type="ARBA" id="ARBA00023239"/>
    </source>
</evidence>
<gene>
    <name evidence="6" type="primary">eda</name>
    <name evidence="6" type="ORF">GLW00_03285</name>
</gene>
<dbReference type="OrthoDB" id="9802667at2"/>
<dbReference type="GeneID" id="78006000"/>
<dbReference type="Proteomes" id="UP000450457">
    <property type="component" value="Unassembled WGS sequence"/>
</dbReference>
<sequence>MNRLARIQQARIVPVIRKADEANILCITEALVDGGIKAIEITAETPKAAELISKASEQVQGRALIGAGTVLDSQTAKHMIEAGADFIVAPTLNVETIQLSNRYGVPCIPGVFTPTEIQTALDAGAQMVKLFPAGILGPDYIKNVHGPLPQASIMATGGIHLDNMMDYFKKGAEVVGIGSQLVKPEALKTEADYSALQSLAMSYVQKTERINEKLAAHL</sequence>
<dbReference type="InterPro" id="IPR031338">
    <property type="entry name" value="KDPG/KHG_AS_2"/>
</dbReference>
<organism evidence="6 7">
    <name type="scientific">Halobacillus litoralis</name>
    <dbReference type="NCBI Taxonomy" id="45668"/>
    <lineage>
        <taxon>Bacteria</taxon>
        <taxon>Bacillati</taxon>
        <taxon>Bacillota</taxon>
        <taxon>Bacilli</taxon>
        <taxon>Bacillales</taxon>
        <taxon>Bacillaceae</taxon>
        <taxon>Halobacillus</taxon>
    </lineage>
</organism>
<dbReference type="PANTHER" id="PTHR30246">
    <property type="entry name" value="2-KETO-3-DEOXY-6-PHOSPHOGLUCONATE ALDOLASE"/>
    <property type="match status" value="1"/>
</dbReference>
<comment type="pathway">
    <text evidence="1">Carbohydrate acid metabolism.</text>
</comment>
<dbReference type="GO" id="GO:0008700">
    <property type="term" value="F:(R,S)-4-hydroxy-2-oxoglutarate aldolase activity"/>
    <property type="evidence" value="ECO:0007669"/>
    <property type="project" value="UniProtKB-EC"/>
</dbReference>
<accession>A0A845F818</accession>
<dbReference type="GO" id="GO:0008675">
    <property type="term" value="F:2-dehydro-3-deoxy-phosphogluconate aldolase activity"/>
    <property type="evidence" value="ECO:0007669"/>
    <property type="project" value="UniProtKB-EC"/>
</dbReference>
<evidence type="ECO:0000313" key="7">
    <source>
        <dbReference type="Proteomes" id="UP000450457"/>
    </source>
</evidence>
<comment type="subunit">
    <text evidence="3">Homotrimer.</text>
</comment>
<comment type="caution">
    <text evidence="6">The sequence shown here is derived from an EMBL/GenBank/DDBJ whole genome shotgun (WGS) entry which is preliminary data.</text>
</comment>
<dbReference type="EC" id="4.1.3.16" evidence="6"/>
<protein>
    <submittedName>
        <fullName evidence="6">Bifunctional 4-hydroxy-2-oxoglutarate aldolase/2-dehydro-3-deoxy-phosphogluconate aldolase</fullName>
        <ecNumber evidence="6">4.1.2.14</ecNumber>
        <ecNumber evidence="6">4.1.3.16</ecNumber>
    </submittedName>
</protein>
<name>A0A845F818_9BACI</name>
<proteinExistence type="inferred from homology"/>
<reference evidence="6 7" key="1">
    <citation type="submission" date="2019-11" db="EMBL/GenBank/DDBJ databases">
        <title>Genome sequences of 17 halophilic strains isolated from different environments.</title>
        <authorList>
            <person name="Furrow R.E."/>
        </authorList>
    </citation>
    <scope>NUCLEOTIDE SEQUENCE [LARGE SCALE GENOMIC DNA]</scope>
    <source>
        <strain evidence="6 7">SL-4</strain>
    </source>
</reference>
<dbReference type="NCBIfam" id="TIGR01182">
    <property type="entry name" value="eda"/>
    <property type="match status" value="1"/>
</dbReference>